<dbReference type="Proteomes" id="UP001418222">
    <property type="component" value="Unassembled WGS sequence"/>
</dbReference>
<comment type="caution">
    <text evidence="1">The sequence shown here is derived from an EMBL/GenBank/DDBJ whole genome shotgun (WGS) entry which is preliminary data.</text>
</comment>
<proteinExistence type="predicted"/>
<accession>A0AAP0B331</accession>
<gene>
    <name evidence="1" type="ORF">KSP39_PZI018801</name>
</gene>
<dbReference type="AlphaFoldDB" id="A0AAP0B331"/>
<protein>
    <submittedName>
        <fullName evidence="1">Uncharacterized protein</fullName>
    </submittedName>
</protein>
<dbReference type="EMBL" id="JBBWWQ010000016">
    <property type="protein sequence ID" value="KAK8926029.1"/>
    <property type="molecule type" value="Genomic_DNA"/>
</dbReference>
<evidence type="ECO:0000313" key="1">
    <source>
        <dbReference type="EMBL" id="KAK8926029.1"/>
    </source>
</evidence>
<reference evidence="1 2" key="1">
    <citation type="journal article" date="2022" name="Nat. Plants">
        <title>Genomes of leafy and leafless Platanthera orchids illuminate the evolution of mycoheterotrophy.</title>
        <authorList>
            <person name="Li M.H."/>
            <person name="Liu K.W."/>
            <person name="Li Z."/>
            <person name="Lu H.C."/>
            <person name="Ye Q.L."/>
            <person name="Zhang D."/>
            <person name="Wang J.Y."/>
            <person name="Li Y.F."/>
            <person name="Zhong Z.M."/>
            <person name="Liu X."/>
            <person name="Yu X."/>
            <person name="Liu D.K."/>
            <person name="Tu X.D."/>
            <person name="Liu B."/>
            <person name="Hao Y."/>
            <person name="Liao X.Y."/>
            <person name="Jiang Y.T."/>
            <person name="Sun W.H."/>
            <person name="Chen J."/>
            <person name="Chen Y.Q."/>
            <person name="Ai Y."/>
            <person name="Zhai J.W."/>
            <person name="Wu S.S."/>
            <person name="Zhou Z."/>
            <person name="Hsiao Y.Y."/>
            <person name="Wu W.L."/>
            <person name="Chen Y.Y."/>
            <person name="Lin Y.F."/>
            <person name="Hsu J.L."/>
            <person name="Li C.Y."/>
            <person name="Wang Z.W."/>
            <person name="Zhao X."/>
            <person name="Zhong W.Y."/>
            <person name="Ma X.K."/>
            <person name="Ma L."/>
            <person name="Huang J."/>
            <person name="Chen G.Z."/>
            <person name="Huang M.Z."/>
            <person name="Huang L."/>
            <person name="Peng D.H."/>
            <person name="Luo Y.B."/>
            <person name="Zou S.Q."/>
            <person name="Chen S.P."/>
            <person name="Lan S."/>
            <person name="Tsai W.C."/>
            <person name="Van de Peer Y."/>
            <person name="Liu Z.J."/>
        </authorList>
    </citation>
    <scope>NUCLEOTIDE SEQUENCE [LARGE SCALE GENOMIC DNA]</scope>
    <source>
        <strain evidence="1">Lor287</strain>
    </source>
</reference>
<keyword evidence="2" id="KW-1185">Reference proteome</keyword>
<name>A0AAP0B331_9ASPA</name>
<sequence>MVSIALHLFRPNPSFVLLLPVVEPDQLNSFPCSPASHFISFFLYTVETPDRPDFQKCPPPALLLSGS</sequence>
<organism evidence="1 2">
    <name type="scientific">Platanthera zijinensis</name>
    <dbReference type="NCBI Taxonomy" id="2320716"/>
    <lineage>
        <taxon>Eukaryota</taxon>
        <taxon>Viridiplantae</taxon>
        <taxon>Streptophyta</taxon>
        <taxon>Embryophyta</taxon>
        <taxon>Tracheophyta</taxon>
        <taxon>Spermatophyta</taxon>
        <taxon>Magnoliopsida</taxon>
        <taxon>Liliopsida</taxon>
        <taxon>Asparagales</taxon>
        <taxon>Orchidaceae</taxon>
        <taxon>Orchidoideae</taxon>
        <taxon>Orchideae</taxon>
        <taxon>Orchidinae</taxon>
        <taxon>Platanthera</taxon>
    </lineage>
</organism>
<evidence type="ECO:0000313" key="2">
    <source>
        <dbReference type="Proteomes" id="UP001418222"/>
    </source>
</evidence>